<dbReference type="Proteomes" id="UP000280698">
    <property type="component" value="Unassembled WGS sequence"/>
</dbReference>
<sequence length="230" mass="25118">MKTANKRRINDVVQRAVASAGQLGLKRVRQGIWAAEQGEVRWEIEALYESGYGDGIFRVGWGVLAPGAAHLIELEESDGINDATVGGDAGSLALKRRSMVMLCVQGAEVSLAHRLLWRARPEPDDVLISRISAWLSGPISELFDSLASRPQIVDFLENRDARYGRVPMHPEGRGQVLLTIAALKGLDGDLAGALDSLNHYRAYLGTSGDSYQILSAKVDRIEQRISRMGP</sequence>
<organism evidence="1 2">
    <name type="scientific">Micromonospora solifontis</name>
    <dbReference type="NCBI Taxonomy" id="2487138"/>
    <lineage>
        <taxon>Bacteria</taxon>
        <taxon>Bacillati</taxon>
        <taxon>Actinomycetota</taxon>
        <taxon>Actinomycetes</taxon>
        <taxon>Micromonosporales</taxon>
        <taxon>Micromonosporaceae</taxon>
        <taxon>Micromonospora</taxon>
    </lineage>
</organism>
<dbReference type="EMBL" id="RJLN01000130">
    <property type="protein sequence ID" value="RNL88164.1"/>
    <property type="molecule type" value="Genomic_DNA"/>
</dbReference>
<gene>
    <name evidence="1" type="ORF">EFE23_26140</name>
</gene>
<comment type="caution">
    <text evidence="1">The sequence shown here is derived from an EMBL/GenBank/DDBJ whole genome shotgun (WGS) entry which is preliminary data.</text>
</comment>
<name>A0ABX9W8R1_9ACTN</name>
<protein>
    <recommendedName>
        <fullName evidence="3">DUF4304 domain-containing protein</fullName>
    </recommendedName>
</protein>
<proteinExistence type="predicted"/>
<keyword evidence="2" id="KW-1185">Reference proteome</keyword>
<evidence type="ECO:0000313" key="1">
    <source>
        <dbReference type="EMBL" id="RNL88164.1"/>
    </source>
</evidence>
<reference evidence="1 2" key="1">
    <citation type="submission" date="2018-11" db="EMBL/GenBank/DDBJ databases">
        <title>Micromonospora sp. PPF5-17, a new actinomycetes isolated from a hot spring soil.</title>
        <authorList>
            <person name="Thawai C."/>
        </authorList>
    </citation>
    <scope>NUCLEOTIDE SEQUENCE [LARGE SCALE GENOMIC DNA]</scope>
    <source>
        <strain evidence="1 2">PPF5-17</strain>
    </source>
</reference>
<dbReference type="RefSeq" id="WP_123243553.1">
    <property type="nucleotide sequence ID" value="NZ_JAAHBY010000130.1"/>
</dbReference>
<accession>A0ABX9W8R1</accession>
<evidence type="ECO:0008006" key="3">
    <source>
        <dbReference type="Google" id="ProtNLM"/>
    </source>
</evidence>
<evidence type="ECO:0000313" key="2">
    <source>
        <dbReference type="Proteomes" id="UP000280698"/>
    </source>
</evidence>